<dbReference type="Gene3D" id="1.20.5.4130">
    <property type="match status" value="1"/>
</dbReference>
<evidence type="ECO:0000313" key="8">
    <source>
        <dbReference type="Proteomes" id="UP001054821"/>
    </source>
</evidence>
<evidence type="ECO:0000256" key="2">
    <source>
        <dbReference type="ARBA" id="ARBA00022741"/>
    </source>
</evidence>
<gene>
    <name evidence="7" type="ORF">L3X38_016895</name>
</gene>
<evidence type="ECO:0000256" key="4">
    <source>
        <dbReference type="ARBA" id="ARBA00022840"/>
    </source>
</evidence>
<organism evidence="7 8">
    <name type="scientific">Prunus dulcis</name>
    <name type="common">Almond</name>
    <name type="synonym">Amygdalus dulcis</name>
    <dbReference type="NCBI Taxonomy" id="3755"/>
    <lineage>
        <taxon>Eukaryota</taxon>
        <taxon>Viridiplantae</taxon>
        <taxon>Streptophyta</taxon>
        <taxon>Embryophyta</taxon>
        <taxon>Tracheophyta</taxon>
        <taxon>Spermatophyta</taxon>
        <taxon>Magnoliopsida</taxon>
        <taxon>eudicotyledons</taxon>
        <taxon>Gunneridae</taxon>
        <taxon>Pentapetalae</taxon>
        <taxon>rosids</taxon>
        <taxon>fabids</taxon>
        <taxon>Rosales</taxon>
        <taxon>Rosaceae</taxon>
        <taxon>Amygdaloideae</taxon>
        <taxon>Amygdaleae</taxon>
        <taxon>Prunus</taxon>
    </lineage>
</organism>
<dbReference type="PANTHER" id="PTHR36766">
    <property type="entry name" value="PLANT BROAD-SPECTRUM MILDEW RESISTANCE PROTEIN RPW8"/>
    <property type="match status" value="1"/>
</dbReference>
<dbReference type="Pfam" id="PF18052">
    <property type="entry name" value="Rx_N"/>
    <property type="match status" value="1"/>
</dbReference>
<evidence type="ECO:0000259" key="5">
    <source>
        <dbReference type="Pfam" id="PF18052"/>
    </source>
</evidence>
<keyword evidence="4" id="KW-0067">ATP-binding</keyword>
<dbReference type="GO" id="GO:0005524">
    <property type="term" value="F:ATP binding"/>
    <property type="evidence" value="ECO:0007669"/>
    <property type="project" value="UniProtKB-KW"/>
</dbReference>
<dbReference type="EMBL" id="JAJFAZ020000003">
    <property type="protein sequence ID" value="KAI5337624.1"/>
    <property type="molecule type" value="Genomic_DNA"/>
</dbReference>
<dbReference type="Pfam" id="PF23559">
    <property type="entry name" value="WHD_DRP"/>
    <property type="match status" value="1"/>
</dbReference>
<keyword evidence="1" id="KW-0677">Repeat</keyword>
<protein>
    <recommendedName>
        <fullName evidence="9">Rx N-terminal domain-containing protein</fullName>
    </recommendedName>
</protein>
<dbReference type="Proteomes" id="UP001054821">
    <property type="component" value="Chromosome 3"/>
</dbReference>
<dbReference type="InterPro" id="IPR058922">
    <property type="entry name" value="WHD_DRP"/>
</dbReference>
<feature type="domain" description="Disease resistance protein winged helix" evidence="6">
    <location>
        <begin position="95"/>
        <end position="131"/>
    </location>
</feature>
<evidence type="ECO:0008006" key="9">
    <source>
        <dbReference type="Google" id="ProtNLM"/>
    </source>
</evidence>
<name>A0AAD4W7T8_PRUDU</name>
<proteinExistence type="predicted"/>
<evidence type="ECO:0000313" key="7">
    <source>
        <dbReference type="EMBL" id="KAI5337624.1"/>
    </source>
</evidence>
<sequence length="241" mass="28419">MLEDAERRQVNEVFVRNWLHDLKEASFDLEDVLDERDTAILKIKIQKLEFGVSEKVRFCRFNSFLCFSRVGQRRHIDRRMKDVRERLSVIAFEREEYFMSLAMRSFFQDFEKDYAGNIIRCKMHDLVHDFAQFLMKDECFIMEVDGVTEKTRPLIEKVRLATFVLAFGAPFPVSTWEGKSERNFFVLGSTNTTINPGILLHLSGLRTLNLSGPFLRIERTSFFFVGQVESAGRECRVYRKR</sequence>
<evidence type="ECO:0000256" key="3">
    <source>
        <dbReference type="ARBA" id="ARBA00022821"/>
    </source>
</evidence>
<feature type="domain" description="Disease resistance N-terminal" evidence="5">
    <location>
        <begin position="2"/>
        <end position="44"/>
    </location>
</feature>
<accession>A0AAD4W7T8</accession>
<dbReference type="PANTHER" id="PTHR36766:SF70">
    <property type="entry name" value="DISEASE RESISTANCE PROTEIN RGA4"/>
    <property type="match status" value="1"/>
</dbReference>
<keyword evidence="3" id="KW-0611">Plant defense</keyword>
<comment type="caution">
    <text evidence="7">The sequence shown here is derived from an EMBL/GenBank/DDBJ whole genome shotgun (WGS) entry which is preliminary data.</text>
</comment>
<reference evidence="7 8" key="1">
    <citation type="journal article" date="2022" name="G3 (Bethesda)">
        <title>Whole-genome sequence and methylome profiling of the almond [Prunus dulcis (Mill.) D.A. Webb] cultivar 'Nonpareil'.</title>
        <authorList>
            <person name="D'Amico-Willman K.M."/>
            <person name="Ouma W.Z."/>
            <person name="Meulia T."/>
            <person name="Sideli G.M."/>
            <person name="Gradziel T.M."/>
            <person name="Fresnedo-Ramirez J."/>
        </authorList>
    </citation>
    <scope>NUCLEOTIDE SEQUENCE [LARGE SCALE GENOMIC DNA]</scope>
    <source>
        <strain evidence="7">Clone GOH B32 T37-40</strain>
    </source>
</reference>
<keyword evidence="8" id="KW-1185">Reference proteome</keyword>
<dbReference type="InterPro" id="IPR041118">
    <property type="entry name" value="Rx_N"/>
</dbReference>
<keyword evidence="2" id="KW-0547">Nucleotide-binding</keyword>
<evidence type="ECO:0000259" key="6">
    <source>
        <dbReference type="Pfam" id="PF23559"/>
    </source>
</evidence>
<evidence type="ECO:0000256" key="1">
    <source>
        <dbReference type="ARBA" id="ARBA00022737"/>
    </source>
</evidence>
<dbReference type="GO" id="GO:0006952">
    <property type="term" value="P:defense response"/>
    <property type="evidence" value="ECO:0007669"/>
    <property type="project" value="UniProtKB-KW"/>
</dbReference>
<dbReference type="AlphaFoldDB" id="A0AAD4W7T8"/>